<evidence type="ECO:0000313" key="4">
    <source>
        <dbReference type="EMBL" id="EJD73710.1"/>
    </source>
</evidence>
<dbReference type="Pfam" id="PF09724">
    <property type="entry name" value="Dcc1"/>
    <property type="match status" value="1"/>
</dbReference>
<protein>
    <recommendedName>
        <fullName evidence="2">Sister chromatid cohesion protein DCC1</fullName>
    </recommendedName>
</protein>
<dbReference type="AlphaFoldDB" id="A0A1S0UDH0"/>
<dbReference type="GO" id="GO:0000785">
    <property type="term" value="C:chromatin"/>
    <property type="evidence" value="ECO:0007669"/>
    <property type="project" value="TreeGrafter"/>
</dbReference>
<organism evidence="4">
    <name type="scientific">Loa loa</name>
    <name type="common">Eye worm</name>
    <name type="synonym">Filaria loa</name>
    <dbReference type="NCBI Taxonomy" id="7209"/>
    <lineage>
        <taxon>Eukaryota</taxon>
        <taxon>Metazoa</taxon>
        <taxon>Ecdysozoa</taxon>
        <taxon>Nematoda</taxon>
        <taxon>Chromadorea</taxon>
        <taxon>Rhabditida</taxon>
        <taxon>Spirurina</taxon>
        <taxon>Spiruromorpha</taxon>
        <taxon>Filarioidea</taxon>
        <taxon>Onchocercidae</taxon>
        <taxon>Loa</taxon>
    </lineage>
</organism>
<dbReference type="GO" id="GO:0034088">
    <property type="term" value="P:maintenance of mitotic sister chromatid cohesion"/>
    <property type="evidence" value="ECO:0007669"/>
    <property type="project" value="TreeGrafter"/>
</dbReference>
<dbReference type="EMBL" id="JH712691">
    <property type="protein sequence ID" value="EJD73710.1"/>
    <property type="molecule type" value="Genomic_DNA"/>
</dbReference>
<name>A0A1S0UDH0_LOALO</name>
<comment type="similarity">
    <text evidence="1">Belongs to the DCC1 family.</text>
</comment>
<gene>
    <name evidence="4" type="ORF">LOAG_18880</name>
</gene>
<dbReference type="PANTHER" id="PTHR13395:SF6">
    <property type="entry name" value="SISTER CHROMATID COHESION PROTEIN DCC1"/>
    <property type="match status" value="1"/>
</dbReference>
<dbReference type="OrthoDB" id="5199543at2759"/>
<evidence type="ECO:0000256" key="3">
    <source>
        <dbReference type="ARBA" id="ARBA00022705"/>
    </source>
</evidence>
<sequence>MYTDAISSRTELIILGRPSKTIPISHVDPWTRVTRTELQYLEFASPLLSGNYRLVEINPVLADRIMAGEQLVIRGDQEDGAVLCTHDATFDVKEVATSNVLLLLPEFHFNDEANANKSIKTVRKVIGLKNNFLELRQMSYVPVQRLKEKLHEGELEWDDEFNNDNKL</sequence>
<keyword evidence="3" id="KW-0235">DNA replication</keyword>
<proteinExistence type="inferred from homology"/>
<dbReference type="GO" id="GO:0006260">
    <property type="term" value="P:DNA replication"/>
    <property type="evidence" value="ECO:0007669"/>
    <property type="project" value="UniProtKB-KW"/>
</dbReference>
<dbReference type="KEGG" id="loa:LOAG_18880"/>
<dbReference type="GO" id="GO:0000775">
    <property type="term" value="C:chromosome, centromeric region"/>
    <property type="evidence" value="ECO:0007669"/>
    <property type="project" value="TreeGrafter"/>
</dbReference>
<dbReference type="InterPro" id="IPR019128">
    <property type="entry name" value="Dcc1"/>
</dbReference>
<dbReference type="GO" id="GO:0031390">
    <property type="term" value="C:Ctf18 RFC-like complex"/>
    <property type="evidence" value="ECO:0007669"/>
    <property type="project" value="InterPro"/>
</dbReference>
<reference evidence="4" key="1">
    <citation type="submission" date="2012-04" db="EMBL/GenBank/DDBJ databases">
        <title>The Genome Sequence of Loa loa.</title>
        <authorList>
            <consortium name="The Broad Institute Genome Sequencing Platform"/>
            <consortium name="Broad Institute Genome Sequencing Center for Infectious Disease"/>
            <person name="Nutman T.B."/>
            <person name="Fink D.L."/>
            <person name="Russ C."/>
            <person name="Young S."/>
            <person name="Zeng Q."/>
            <person name="Gargeya S."/>
            <person name="Alvarado L."/>
            <person name="Berlin A."/>
            <person name="Chapman S.B."/>
            <person name="Chen Z."/>
            <person name="Freedman E."/>
            <person name="Gellesch M."/>
            <person name="Goldberg J."/>
            <person name="Griggs A."/>
            <person name="Gujja S."/>
            <person name="Heilman E.R."/>
            <person name="Heiman D."/>
            <person name="Howarth C."/>
            <person name="Mehta T."/>
            <person name="Neiman D."/>
            <person name="Pearson M."/>
            <person name="Roberts A."/>
            <person name="Saif S."/>
            <person name="Shea T."/>
            <person name="Shenoy N."/>
            <person name="Sisk P."/>
            <person name="Stolte C."/>
            <person name="Sykes S."/>
            <person name="White J."/>
            <person name="Yandava C."/>
            <person name="Haas B."/>
            <person name="Henn M.R."/>
            <person name="Nusbaum C."/>
            <person name="Birren B."/>
        </authorList>
    </citation>
    <scope>NUCLEOTIDE SEQUENCE [LARGE SCALE GENOMIC DNA]</scope>
</reference>
<dbReference type="InParanoid" id="A0A1S0UDH0"/>
<evidence type="ECO:0000256" key="1">
    <source>
        <dbReference type="ARBA" id="ARBA00007017"/>
    </source>
</evidence>
<accession>A0A1S0UDH0</accession>
<evidence type="ECO:0000256" key="2">
    <source>
        <dbReference type="ARBA" id="ARBA00017682"/>
    </source>
</evidence>
<dbReference type="CTD" id="31252062"/>
<dbReference type="RefSeq" id="XP_020304664.1">
    <property type="nucleotide sequence ID" value="XM_020451541.1"/>
</dbReference>
<dbReference type="PANTHER" id="PTHR13395">
    <property type="entry name" value="SISTER CHROMATID COHESION PROTEIN DCC1-RELATED"/>
    <property type="match status" value="1"/>
</dbReference>
<dbReference type="GeneID" id="31252062"/>